<keyword evidence="2" id="KW-1185">Reference proteome</keyword>
<name>A0ACC2IZB4_9PEZI</name>
<protein>
    <submittedName>
        <fullName evidence="1">Uncharacterized protein</fullName>
    </submittedName>
</protein>
<evidence type="ECO:0000313" key="1">
    <source>
        <dbReference type="EMBL" id="KAJ8120444.1"/>
    </source>
</evidence>
<reference evidence="1" key="1">
    <citation type="submission" date="2022-11" db="EMBL/GenBank/DDBJ databases">
        <title>Genome Sequence of Nemania bipapillata.</title>
        <authorList>
            <person name="Buettner E."/>
        </authorList>
    </citation>
    <scope>NUCLEOTIDE SEQUENCE</scope>
    <source>
        <strain evidence="1">CP14</strain>
    </source>
</reference>
<dbReference type="Proteomes" id="UP001153334">
    <property type="component" value="Unassembled WGS sequence"/>
</dbReference>
<evidence type="ECO:0000313" key="2">
    <source>
        <dbReference type="Proteomes" id="UP001153334"/>
    </source>
</evidence>
<comment type="caution">
    <text evidence="1">The sequence shown here is derived from an EMBL/GenBank/DDBJ whole genome shotgun (WGS) entry which is preliminary data.</text>
</comment>
<organism evidence="1 2">
    <name type="scientific">Nemania bipapillata</name>
    <dbReference type="NCBI Taxonomy" id="110536"/>
    <lineage>
        <taxon>Eukaryota</taxon>
        <taxon>Fungi</taxon>
        <taxon>Dikarya</taxon>
        <taxon>Ascomycota</taxon>
        <taxon>Pezizomycotina</taxon>
        <taxon>Sordariomycetes</taxon>
        <taxon>Xylariomycetidae</taxon>
        <taxon>Xylariales</taxon>
        <taxon>Xylariaceae</taxon>
        <taxon>Nemania</taxon>
    </lineage>
</organism>
<accession>A0ACC2IZB4</accession>
<sequence length="588" mass="64720">MALAAAYQQFLAAPTLSHLAENATLSYITTTTTFRGSSEIIQHFNTLRKQINKKKEDVLSLVHGQNAIATEIETGLEFVTSGASYLPALDDNFLADRTVHFAIMHIVIFDEHGKITNIRQSWDQGALLKQLDIIGKSGRNWPIRDSKDQIKMIESCVKSSTGTGSSTPQPPAAIPNRSQGNPTNALRDPHASLSLFQSREDQEQALASVISPRGGVRPRQRDFTEILGDEPDDAPSSPSAGRHRSVSPNKAIAPRGGPRPPQRGFVEILGDEPAGGSETSETVPEGSIAPKVGAGKNFQPSRLFERDEAQDQNDLLEDSRSPDRFYRPHPKKYSHFEFTDGTDPQEAPQPDPTPRKTKHTSQWSFDDFVTPAKFKPSKGLRQQEVHQWESENGDVSQTPVPGKPRRDAETHFEFVDDGDTPTDSRPVRPRGATHNNGLGLYQNNVYDEEGNRVATTEGQQPLGTITNLKDRGRDFDPHWAVTDKASPDKPDAKATISDDRKKAVKMMEPNWAAYDESPVQKENKPAASRNGSRMNDDRGIAIGGDGMGGNKGSSRNWLFSDEDDTQTTKPIPGRKAPTAKSGGFNWDF</sequence>
<dbReference type="EMBL" id="JAPESX010000620">
    <property type="protein sequence ID" value="KAJ8120444.1"/>
    <property type="molecule type" value="Genomic_DNA"/>
</dbReference>
<gene>
    <name evidence="1" type="ORF">ONZ43_g2848</name>
</gene>
<proteinExistence type="predicted"/>